<feature type="transmembrane region" description="Helical" evidence="5">
    <location>
        <begin position="228"/>
        <end position="250"/>
    </location>
</feature>
<dbReference type="PANTHER" id="PTHR42718:SF39">
    <property type="entry name" value="ACTINORHODIN TRANSPORTER-RELATED"/>
    <property type="match status" value="1"/>
</dbReference>
<feature type="transmembrane region" description="Helical" evidence="5">
    <location>
        <begin position="167"/>
        <end position="191"/>
    </location>
</feature>
<dbReference type="AlphaFoldDB" id="A0A367Y1L5"/>
<feature type="transmembrane region" description="Helical" evidence="5">
    <location>
        <begin position="435"/>
        <end position="454"/>
    </location>
</feature>
<feature type="domain" description="Major facilitator superfamily (MFS) profile" evidence="6">
    <location>
        <begin position="13"/>
        <end position="458"/>
    </location>
</feature>
<feature type="transmembrane region" description="Helical" evidence="5">
    <location>
        <begin position="203"/>
        <end position="222"/>
    </location>
</feature>
<dbReference type="GO" id="GO:0022857">
    <property type="term" value="F:transmembrane transporter activity"/>
    <property type="evidence" value="ECO:0007669"/>
    <property type="project" value="InterPro"/>
</dbReference>
<feature type="transmembrane region" description="Helical" evidence="5">
    <location>
        <begin position="47"/>
        <end position="67"/>
    </location>
</feature>
<dbReference type="PANTHER" id="PTHR42718">
    <property type="entry name" value="MAJOR FACILITATOR SUPERFAMILY MULTIDRUG TRANSPORTER MFSC"/>
    <property type="match status" value="1"/>
</dbReference>
<sequence length="458" mass="46798">MTTTFPRTLTARGLAILLVAYIPVNYAFGSINVIAIDIGRDLNAGSAGQQLVLSAYTATFAAALVIAGRLGDRFGRRRMIAIGSGATALLSLASAFSPNLAVLVALRILLGIAAGILTPQILATIHATAEDARRTTGVMLFAAMSGGSTVVGQLFAGGIALVAPEHIAWRLVQVVGGLIAIAGLLGIRAVPESRAAERPSMDPVGAATLAAALLAIVVSLTLEPGSGWPAWSIVALAGGIIALAAFWRLQLRLERRGLMPIVPPAVLRIPVVRRGMIAALLFFMTYGAMLYELSALARARFGMGSAGASLLVLGFGVVFIAASVMLPRILPKAGPGTMSIAALAQAVTLAAVAVLALTGHDGFWALQSALLPMGVAQAMMFGPLIGAVLGRTPRWAAGSASGLITTMQQVGLSLGVAVLGGLFHAAEGGAGLDMALVVVFGIHAACGILFALLARRLR</sequence>
<comment type="subcellular location">
    <subcellularLocation>
        <location evidence="1">Cell membrane</location>
        <topology evidence="1">Multi-pass membrane protein</topology>
    </subcellularLocation>
</comment>
<dbReference type="Gene3D" id="1.20.1250.20">
    <property type="entry name" value="MFS general substrate transporter like domains"/>
    <property type="match status" value="2"/>
</dbReference>
<evidence type="ECO:0000313" key="8">
    <source>
        <dbReference type="Proteomes" id="UP000253508"/>
    </source>
</evidence>
<keyword evidence="3 5" id="KW-1133">Transmembrane helix</keyword>
<comment type="caution">
    <text evidence="7">The sequence shown here is derived from an EMBL/GenBank/DDBJ whole genome shotgun (WGS) entry which is preliminary data.</text>
</comment>
<reference evidence="7 8" key="1">
    <citation type="submission" date="2018-07" db="EMBL/GenBank/DDBJ databases">
        <title>Microbacterium endoborsara sp. nov., a novel actinobacterium isolated from Borszczowia aralocaspica.</title>
        <authorList>
            <person name="An D."/>
        </authorList>
    </citation>
    <scope>NUCLEOTIDE SEQUENCE [LARGE SCALE GENOMIC DNA]</scope>
    <source>
        <strain evidence="7 8">C1.15228</strain>
    </source>
</reference>
<evidence type="ECO:0000256" key="4">
    <source>
        <dbReference type="ARBA" id="ARBA00023136"/>
    </source>
</evidence>
<organism evidence="7 8">
    <name type="scientific">Microbacterium sorbitolivorans</name>
    <dbReference type="NCBI Taxonomy" id="1867410"/>
    <lineage>
        <taxon>Bacteria</taxon>
        <taxon>Bacillati</taxon>
        <taxon>Actinomycetota</taxon>
        <taxon>Actinomycetes</taxon>
        <taxon>Micrococcales</taxon>
        <taxon>Microbacteriaceae</taxon>
        <taxon>Microbacterium</taxon>
    </lineage>
</organism>
<evidence type="ECO:0000256" key="5">
    <source>
        <dbReference type="SAM" id="Phobius"/>
    </source>
</evidence>
<dbReference type="OrthoDB" id="102502at2"/>
<dbReference type="InterPro" id="IPR011701">
    <property type="entry name" value="MFS"/>
</dbReference>
<feature type="transmembrane region" description="Helical" evidence="5">
    <location>
        <begin position="369"/>
        <end position="390"/>
    </location>
</feature>
<keyword evidence="2 5" id="KW-0812">Transmembrane</keyword>
<feature type="transmembrane region" description="Helical" evidence="5">
    <location>
        <begin position="402"/>
        <end position="423"/>
    </location>
</feature>
<keyword evidence="4 5" id="KW-0472">Membrane</keyword>
<feature type="transmembrane region" description="Helical" evidence="5">
    <location>
        <begin position="338"/>
        <end position="357"/>
    </location>
</feature>
<feature type="transmembrane region" description="Helical" evidence="5">
    <location>
        <begin position="12"/>
        <end position="35"/>
    </location>
</feature>
<dbReference type="EMBL" id="QORO01000002">
    <property type="protein sequence ID" value="RCK59744.1"/>
    <property type="molecule type" value="Genomic_DNA"/>
</dbReference>
<dbReference type="Proteomes" id="UP000253508">
    <property type="component" value="Unassembled WGS sequence"/>
</dbReference>
<keyword evidence="8" id="KW-1185">Reference proteome</keyword>
<dbReference type="GO" id="GO:0005886">
    <property type="term" value="C:plasma membrane"/>
    <property type="evidence" value="ECO:0007669"/>
    <property type="project" value="UniProtKB-SubCell"/>
</dbReference>
<evidence type="ECO:0000256" key="2">
    <source>
        <dbReference type="ARBA" id="ARBA00022692"/>
    </source>
</evidence>
<feature type="transmembrane region" description="Helical" evidence="5">
    <location>
        <begin position="271"/>
        <end position="291"/>
    </location>
</feature>
<evidence type="ECO:0000313" key="7">
    <source>
        <dbReference type="EMBL" id="RCK59744.1"/>
    </source>
</evidence>
<dbReference type="RefSeq" id="WP_114117356.1">
    <property type="nucleotide sequence ID" value="NZ_BMHU01000003.1"/>
</dbReference>
<evidence type="ECO:0000259" key="6">
    <source>
        <dbReference type="PROSITE" id="PS50850"/>
    </source>
</evidence>
<gene>
    <name evidence="7" type="ORF">DTO57_06130</name>
</gene>
<dbReference type="PROSITE" id="PS50850">
    <property type="entry name" value="MFS"/>
    <property type="match status" value="1"/>
</dbReference>
<feature type="transmembrane region" description="Helical" evidence="5">
    <location>
        <begin position="79"/>
        <end position="96"/>
    </location>
</feature>
<dbReference type="SUPFAM" id="SSF103473">
    <property type="entry name" value="MFS general substrate transporter"/>
    <property type="match status" value="2"/>
</dbReference>
<evidence type="ECO:0000256" key="1">
    <source>
        <dbReference type="ARBA" id="ARBA00004651"/>
    </source>
</evidence>
<feature type="transmembrane region" description="Helical" evidence="5">
    <location>
        <begin position="303"/>
        <end position="326"/>
    </location>
</feature>
<dbReference type="InterPro" id="IPR020846">
    <property type="entry name" value="MFS_dom"/>
</dbReference>
<feature type="transmembrane region" description="Helical" evidence="5">
    <location>
        <begin position="137"/>
        <end position="161"/>
    </location>
</feature>
<protein>
    <submittedName>
        <fullName evidence="7">MFS transporter</fullName>
    </submittedName>
</protein>
<feature type="transmembrane region" description="Helical" evidence="5">
    <location>
        <begin position="102"/>
        <end position="125"/>
    </location>
</feature>
<evidence type="ECO:0000256" key="3">
    <source>
        <dbReference type="ARBA" id="ARBA00022989"/>
    </source>
</evidence>
<proteinExistence type="predicted"/>
<dbReference type="Pfam" id="PF07690">
    <property type="entry name" value="MFS_1"/>
    <property type="match status" value="1"/>
</dbReference>
<dbReference type="InterPro" id="IPR036259">
    <property type="entry name" value="MFS_trans_sf"/>
</dbReference>
<accession>A0A367Y1L5</accession>
<name>A0A367Y1L5_9MICO</name>